<organism evidence="15 16">
    <name type="scientific">Paludibacter propionicigenes (strain DSM 17365 / JCM 13257 / WB4)</name>
    <dbReference type="NCBI Taxonomy" id="694427"/>
    <lineage>
        <taxon>Bacteria</taxon>
        <taxon>Pseudomonadati</taxon>
        <taxon>Bacteroidota</taxon>
        <taxon>Bacteroidia</taxon>
        <taxon>Bacteroidales</taxon>
        <taxon>Paludibacteraceae</taxon>
        <taxon>Paludibacter</taxon>
    </lineage>
</organism>
<dbReference type="GO" id="GO:0046677">
    <property type="term" value="P:response to antibiotic"/>
    <property type="evidence" value="ECO:0007669"/>
    <property type="project" value="UniProtKB-KW"/>
</dbReference>
<dbReference type="InterPro" id="IPR036866">
    <property type="entry name" value="RibonucZ/Hydroxyglut_hydro"/>
</dbReference>
<dbReference type="PANTHER" id="PTHR42951">
    <property type="entry name" value="METALLO-BETA-LACTAMASE DOMAIN-CONTAINING"/>
    <property type="match status" value="1"/>
</dbReference>
<evidence type="ECO:0000256" key="11">
    <source>
        <dbReference type="ARBA" id="ARBA00022833"/>
    </source>
</evidence>
<keyword evidence="9" id="KW-0574">Periplasm</keyword>
<comment type="cofactor">
    <cofactor evidence="2">
        <name>Zn(2+)</name>
        <dbReference type="ChEBI" id="CHEBI:29105"/>
    </cofactor>
</comment>
<dbReference type="KEGG" id="ppn:Palpr_0755"/>
<dbReference type="InterPro" id="IPR050855">
    <property type="entry name" value="NDM-1-like"/>
</dbReference>
<dbReference type="GO" id="GO:0042597">
    <property type="term" value="C:periplasmic space"/>
    <property type="evidence" value="ECO:0007669"/>
    <property type="project" value="UniProtKB-SubCell"/>
</dbReference>
<dbReference type="EC" id="3.5.2.6" evidence="6"/>
<evidence type="ECO:0000259" key="14">
    <source>
        <dbReference type="SMART" id="SM00849"/>
    </source>
</evidence>
<dbReference type="HOGENOM" id="CLU_068048_0_0_10"/>
<dbReference type="PANTHER" id="PTHR42951:SF4">
    <property type="entry name" value="ACYL-COENZYME A THIOESTERASE MBLAC2"/>
    <property type="match status" value="1"/>
</dbReference>
<keyword evidence="10 15" id="KW-0378">Hydrolase</keyword>
<protein>
    <recommendedName>
        <fullName evidence="6">beta-lactamase</fullName>
        <ecNumber evidence="6">3.5.2.6</ecNumber>
    </recommendedName>
</protein>
<evidence type="ECO:0000313" key="16">
    <source>
        <dbReference type="Proteomes" id="UP000008718"/>
    </source>
</evidence>
<evidence type="ECO:0000256" key="7">
    <source>
        <dbReference type="ARBA" id="ARBA00022723"/>
    </source>
</evidence>
<evidence type="ECO:0000313" key="15">
    <source>
        <dbReference type="EMBL" id="ADQ78909.1"/>
    </source>
</evidence>
<dbReference type="InterPro" id="IPR001279">
    <property type="entry name" value="Metallo-B-lactamas"/>
</dbReference>
<dbReference type="GO" id="GO:0008800">
    <property type="term" value="F:beta-lactamase activity"/>
    <property type="evidence" value="ECO:0007669"/>
    <property type="project" value="UniProtKB-EC"/>
</dbReference>
<dbReference type="GO" id="GO:0017001">
    <property type="term" value="P:antibiotic catabolic process"/>
    <property type="evidence" value="ECO:0007669"/>
    <property type="project" value="InterPro"/>
</dbReference>
<feature type="signal peptide" evidence="13">
    <location>
        <begin position="1"/>
        <end position="21"/>
    </location>
</feature>
<evidence type="ECO:0000256" key="13">
    <source>
        <dbReference type="SAM" id="SignalP"/>
    </source>
</evidence>
<evidence type="ECO:0000256" key="3">
    <source>
        <dbReference type="ARBA" id="ARBA00004418"/>
    </source>
</evidence>
<accession>E4T2G5</accession>
<name>E4T2G5_PALPW</name>
<dbReference type="AlphaFoldDB" id="E4T2G5"/>
<dbReference type="EMBL" id="CP002345">
    <property type="protein sequence ID" value="ADQ78909.1"/>
    <property type="molecule type" value="Genomic_DNA"/>
</dbReference>
<evidence type="ECO:0000256" key="12">
    <source>
        <dbReference type="ARBA" id="ARBA00023251"/>
    </source>
</evidence>
<comment type="subunit">
    <text evidence="5">Monomer.</text>
</comment>
<evidence type="ECO:0000256" key="10">
    <source>
        <dbReference type="ARBA" id="ARBA00022801"/>
    </source>
</evidence>
<proteinExistence type="inferred from homology"/>
<comment type="catalytic activity">
    <reaction evidence="1">
        <text>a beta-lactam + H2O = a substituted beta-amino acid</text>
        <dbReference type="Rhea" id="RHEA:20401"/>
        <dbReference type="ChEBI" id="CHEBI:15377"/>
        <dbReference type="ChEBI" id="CHEBI:35627"/>
        <dbReference type="ChEBI" id="CHEBI:140347"/>
        <dbReference type="EC" id="3.5.2.6"/>
    </reaction>
</comment>
<reference evidence="15 16" key="2">
    <citation type="journal article" date="2011" name="Stand. Genomic Sci.">
        <title>Complete genome sequence of Paludibacter propionicigenes type strain (WB4).</title>
        <authorList>
            <person name="Gronow S."/>
            <person name="Munk C."/>
            <person name="Lapidus A."/>
            <person name="Nolan M."/>
            <person name="Lucas S."/>
            <person name="Hammon N."/>
            <person name="Deshpande S."/>
            <person name="Cheng J.F."/>
            <person name="Tapia R."/>
            <person name="Han C."/>
            <person name="Goodwin L."/>
            <person name="Pitluck S."/>
            <person name="Liolios K."/>
            <person name="Ivanova N."/>
            <person name="Mavromatis K."/>
            <person name="Mikhailova N."/>
            <person name="Pati A."/>
            <person name="Chen A."/>
            <person name="Palaniappan K."/>
            <person name="Land M."/>
            <person name="Hauser L."/>
            <person name="Chang Y.J."/>
            <person name="Jeffries C.D."/>
            <person name="Brambilla E."/>
            <person name="Rohde M."/>
            <person name="Goker M."/>
            <person name="Detter J.C."/>
            <person name="Woyke T."/>
            <person name="Bristow J."/>
            <person name="Eisen J.A."/>
            <person name="Markowitz V."/>
            <person name="Hugenholtz P."/>
            <person name="Kyrpides N.C."/>
            <person name="Klenk H.P."/>
        </authorList>
    </citation>
    <scope>NUCLEOTIDE SEQUENCE [LARGE SCALE GENOMIC DNA]</scope>
    <source>
        <strain evidence="16">DSM 17365 / JCM 13257 / WB4</strain>
    </source>
</reference>
<keyword evidence="7" id="KW-0479">Metal-binding</keyword>
<sequence>MKPKIHLTLFVFLLSLTNLFAQTNYQLTKNKADQLDRNFAITQLTNNAFLIQSSFAANGQLDCNHLLIIDTKDLVLVNTPVNDSLTSVLLACIEKKFKRKVTKVIVSHFHEDSSGGLRQICKLGINSFGLSKTASLLKSQNKHIDFLFTSFFALDLQTLHLELFYPGAGHSIDNIVIWLPEDKILFGGCLLKSLEAKDKGNIKDADLKAWPVSVELIKKKYQDAIIVIPGHGEIGNTSVFEHTLKLLANN</sequence>
<keyword evidence="8 13" id="KW-0732">Signal</keyword>
<gene>
    <name evidence="15" type="ordered locus">Palpr_0755</name>
</gene>
<evidence type="ECO:0000256" key="8">
    <source>
        <dbReference type="ARBA" id="ARBA00022729"/>
    </source>
</evidence>
<dbReference type="RefSeq" id="WP_013444278.1">
    <property type="nucleotide sequence ID" value="NC_014734.1"/>
</dbReference>
<evidence type="ECO:0000256" key="4">
    <source>
        <dbReference type="ARBA" id="ARBA00005250"/>
    </source>
</evidence>
<dbReference type="OrthoDB" id="9769598at2"/>
<dbReference type="Pfam" id="PF00753">
    <property type="entry name" value="Lactamase_B"/>
    <property type="match status" value="1"/>
</dbReference>
<evidence type="ECO:0000256" key="1">
    <source>
        <dbReference type="ARBA" id="ARBA00001526"/>
    </source>
</evidence>
<evidence type="ECO:0000256" key="9">
    <source>
        <dbReference type="ARBA" id="ARBA00022764"/>
    </source>
</evidence>
<comment type="similarity">
    <text evidence="4">Belongs to the metallo-beta-lactamase superfamily. Class-B beta-lactamase family.</text>
</comment>
<dbReference type="NCBIfam" id="NF033088">
    <property type="entry name" value="bla_subclass_B1"/>
    <property type="match status" value="1"/>
</dbReference>
<dbReference type="SUPFAM" id="SSF56281">
    <property type="entry name" value="Metallo-hydrolase/oxidoreductase"/>
    <property type="match status" value="1"/>
</dbReference>
<feature type="domain" description="Metallo-beta-lactamase" evidence="14">
    <location>
        <begin position="62"/>
        <end position="231"/>
    </location>
</feature>
<dbReference type="InterPro" id="IPR001018">
    <property type="entry name" value="Beta-lactamase_class-B_CS"/>
</dbReference>
<keyword evidence="12" id="KW-0046">Antibiotic resistance</keyword>
<evidence type="ECO:0000256" key="5">
    <source>
        <dbReference type="ARBA" id="ARBA00011245"/>
    </source>
</evidence>
<evidence type="ECO:0000256" key="2">
    <source>
        <dbReference type="ARBA" id="ARBA00001947"/>
    </source>
</evidence>
<dbReference type="SMART" id="SM00849">
    <property type="entry name" value="Lactamase_B"/>
    <property type="match status" value="1"/>
</dbReference>
<dbReference type="Gene3D" id="3.60.15.10">
    <property type="entry name" value="Ribonuclease Z/Hydroxyacylglutathione hydrolase-like"/>
    <property type="match status" value="1"/>
</dbReference>
<dbReference type="GO" id="GO:0008270">
    <property type="term" value="F:zinc ion binding"/>
    <property type="evidence" value="ECO:0007669"/>
    <property type="project" value="InterPro"/>
</dbReference>
<dbReference type="InterPro" id="IPR058199">
    <property type="entry name" value="BlaB//VIM/IMP-1"/>
</dbReference>
<dbReference type="eggNOG" id="COG0491">
    <property type="taxonomic scope" value="Bacteria"/>
</dbReference>
<evidence type="ECO:0000256" key="6">
    <source>
        <dbReference type="ARBA" id="ARBA00012865"/>
    </source>
</evidence>
<keyword evidence="11" id="KW-0862">Zinc</keyword>
<comment type="subcellular location">
    <subcellularLocation>
        <location evidence="3">Periplasm</location>
    </subcellularLocation>
</comment>
<keyword evidence="16" id="KW-1185">Reference proteome</keyword>
<dbReference type="Proteomes" id="UP000008718">
    <property type="component" value="Chromosome"/>
</dbReference>
<dbReference type="PROSITE" id="PS00744">
    <property type="entry name" value="BETA_LACTAMASE_B_2"/>
    <property type="match status" value="1"/>
</dbReference>
<feature type="chain" id="PRO_5003187545" description="beta-lactamase" evidence="13">
    <location>
        <begin position="22"/>
        <end position="250"/>
    </location>
</feature>
<reference key="1">
    <citation type="submission" date="2010-11" db="EMBL/GenBank/DDBJ databases">
        <title>The complete genome of Paludibacter propionicigenes DSM 17365.</title>
        <authorList>
            <consortium name="US DOE Joint Genome Institute (JGI-PGF)"/>
            <person name="Lucas S."/>
            <person name="Copeland A."/>
            <person name="Lapidus A."/>
            <person name="Bruce D."/>
            <person name="Goodwin L."/>
            <person name="Pitluck S."/>
            <person name="Kyrpides N."/>
            <person name="Mavromatis K."/>
            <person name="Ivanova N."/>
            <person name="Munk A.C."/>
            <person name="Brettin T."/>
            <person name="Detter J.C."/>
            <person name="Han C."/>
            <person name="Tapia R."/>
            <person name="Land M."/>
            <person name="Hauser L."/>
            <person name="Markowitz V."/>
            <person name="Cheng J.-F."/>
            <person name="Hugenholtz P."/>
            <person name="Woyke T."/>
            <person name="Wu D."/>
            <person name="Gronow S."/>
            <person name="Wellnitz S."/>
            <person name="Brambilla E."/>
            <person name="Klenk H.-P."/>
            <person name="Eisen J.A."/>
        </authorList>
    </citation>
    <scope>NUCLEOTIDE SEQUENCE</scope>
    <source>
        <strain>WB4</strain>
    </source>
</reference>